<dbReference type="STRING" id="1185767.IIF7_11583"/>
<dbReference type="GO" id="GO:0008700">
    <property type="term" value="F:(R,S)-4-hydroxy-2-oxoglutarate aldolase activity"/>
    <property type="evidence" value="ECO:0007669"/>
    <property type="project" value="UniProtKB-EC"/>
</dbReference>
<protein>
    <submittedName>
        <fullName evidence="1">Keto-hydroxyglutarate-aldolase/keto-deoxy-phosphogluconate aldolase</fullName>
        <ecNumber evidence="1">4.1.3.16</ecNumber>
    </submittedName>
</protein>
<dbReference type="Gene3D" id="3.20.20.70">
    <property type="entry name" value="Aldolase class I"/>
    <property type="match status" value="1"/>
</dbReference>
<keyword evidence="2" id="KW-1185">Reference proteome</keyword>
<gene>
    <name evidence="1" type="ORF">IIF7_11583</name>
</gene>
<proteinExistence type="predicted"/>
<dbReference type="Proteomes" id="UP000192746">
    <property type="component" value="Unassembled WGS sequence"/>
</dbReference>
<name>A0A1Y1T354_9FLAO</name>
<sequence length="60" mass="6489">MPTGGVSPTEENLKEWITAGVHCVGIGSKLFIKNDAGTFDYEKVKLKVAEAISIVKTLRP</sequence>
<keyword evidence="1" id="KW-0456">Lyase</keyword>
<accession>A0A1Y1T354</accession>
<reference evidence="1 2" key="1">
    <citation type="submission" date="2013-04" db="EMBL/GenBank/DDBJ databases">
        <title>Zunongwangia sp. 22II14-10F7 Genome Sequencing.</title>
        <authorList>
            <person name="Lai Q."/>
            <person name="Shao Z."/>
        </authorList>
    </citation>
    <scope>NUCLEOTIDE SEQUENCE [LARGE SCALE GENOMIC DNA]</scope>
    <source>
        <strain evidence="1 2">22II14-10F7</strain>
    </source>
</reference>
<dbReference type="SUPFAM" id="SSF51569">
    <property type="entry name" value="Aldolase"/>
    <property type="match status" value="1"/>
</dbReference>
<evidence type="ECO:0000313" key="2">
    <source>
        <dbReference type="Proteomes" id="UP000192746"/>
    </source>
</evidence>
<organism evidence="1 2">
    <name type="scientific">Zunongwangia atlantica 22II14-10F7</name>
    <dbReference type="NCBI Taxonomy" id="1185767"/>
    <lineage>
        <taxon>Bacteria</taxon>
        <taxon>Pseudomonadati</taxon>
        <taxon>Bacteroidota</taxon>
        <taxon>Flavobacteriia</taxon>
        <taxon>Flavobacteriales</taxon>
        <taxon>Flavobacteriaceae</taxon>
        <taxon>Zunongwangia</taxon>
    </lineage>
</organism>
<dbReference type="AlphaFoldDB" id="A0A1Y1T354"/>
<dbReference type="InterPro" id="IPR013785">
    <property type="entry name" value="Aldolase_TIM"/>
</dbReference>
<dbReference type="EC" id="4.1.3.16" evidence="1"/>
<dbReference type="EMBL" id="ARYN01000009">
    <property type="protein sequence ID" value="ORL45461.1"/>
    <property type="molecule type" value="Genomic_DNA"/>
</dbReference>
<evidence type="ECO:0000313" key="1">
    <source>
        <dbReference type="EMBL" id="ORL45461.1"/>
    </source>
</evidence>
<comment type="caution">
    <text evidence="1">The sequence shown here is derived from an EMBL/GenBank/DDBJ whole genome shotgun (WGS) entry which is preliminary data.</text>
</comment>